<evidence type="ECO:0000256" key="4">
    <source>
        <dbReference type="ARBA" id="ARBA00022884"/>
    </source>
</evidence>
<dbReference type="PANTHER" id="PTHR11229:SF16">
    <property type="entry name" value="LARGE RIBOSOMAL SUBUNIT PROTEIN UL3C"/>
    <property type="match status" value="1"/>
</dbReference>
<comment type="caution">
    <text evidence="12">The sequence shown here is derived from an EMBL/GenBank/DDBJ whole genome shotgun (WGS) entry which is preliminary data.</text>
</comment>
<evidence type="ECO:0000256" key="2">
    <source>
        <dbReference type="ARBA" id="ARBA00022481"/>
    </source>
</evidence>
<evidence type="ECO:0000313" key="12">
    <source>
        <dbReference type="EMBL" id="PIE83269.1"/>
    </source>
</evidence>
<evidence type="ECO:0000256" key="9">
    <source>
        <dbReference type="RuleBase" id="RU003905"/>
    </source>
</evidence>
<evidence type="ECO:0000313" key="13">
    <source>
        <dbReference type="Proteomes" id="UP000229278"/>
    </source>
</evidence>
<name>A0A2G6PGH3_9GAMM</name>
<keyword evidence="6 8" id="KW-0687">Ribonucleoprotein</keyword>
<dbReference type="InterPro" id="IPR019926">
    <property type="entry name" value="Ribosomal_uL3_CS"/>
</dbReference>
<dbReference type="FunFam" id="3.30.160.810:FF:000001">
    <property type="entry name" value="50S ribosomal protein L3"/>
    <property type="match status" value="1"/>
</dbReference>
<keyword evidence="2 8" id="KW-0488">Methylation</keyword>
<evidence type="ECO:0000256" key="3">
    <source>
        <dbReference type="ARBA" id="ARBA00022730"/>
    </source>
</evidence>
<dbReference type="HAMAP" id="MF_01325_B">
    <property type="entry name" value="Ribosomal_uL3_B"/>
    <property type="match status" value="1"/>
</dbReference>
<accession>A0A2G6PGH3</accession>
<dbReference type="GO" id="GO:0019843">
    <property type="term" value="F:rRNA binding"/>
    <property type="evidence" value="ECO:0007669"/>
    <property type="project" value="UniProtKB-UniRule"/>
</dbReference>
<proteinExistence type="inferred from homology"/>
<dbReference type="Gene3D" id="2.40.30.10">
    <property type="entry name" value="Translation factors"/>
    <property type="match status" value="1"/>
</dbReference>
<feature type="region of interest" description="Disordered" evidence="11">
    <location>
        <begin position="132"/>
        <end position="156"/>
    </location>
</feature>
<evidence type="ECO:0000256" key="10">
    <source>
        <dbReference type="RuleBase" id="RU003906"/>
    </source>
</evidence>
<keyword evidence="3 8" id="KW-0699">rRNA-binding</keyword>
<evidence type="ECO:0000256" key="1">
    <source>
        <dbReference type="ARBA" id="ARBA00006540"/>
    </source>
</evidence>
<dbReference type="PANTHER" id="PTHR11229">
    <property type="entry name" value="50S RIBOSOMAL PROTEIN L3"/>
    <property type="match status" value="1"/>
</dbReference>
<dbReference type="FunFam" id="2.40.30.10:FF:000004">
    <property type="entry name" value="50S ribosomal protein L3"/>
    <property type="match status" value="1"/>
</dbReference>
<evidence type="ECO:0000256" key="8">
    <source>
        <dbReference type="HAMAP-Rule" id="MF_01325"/>
    </source>
</evidence>
<comment type="subunit">
    <text evidence="8 10">Part of the 50S ribosomal subunit. Forms a cluster with proteins L14 and L19.</text>
</comment>
<dbReference type="Proteomes" id="UP000229278">
    <property type="component" value="Unassembled WGS sequence"/>
</dbReference>
<gene>
    <name evidence="8" type="primary">rplC</name>
    <name evidence="12" type="ORF">CSA09_03030</name>
</gene>
<reference evidence="12 13" key="1">
    <citation type="submission" date="2017-10" db="EMBL/GenBank/DDBJ databases">
        <title>Novel microbial diversity and functional potential in the marine mammal oral microbiome.</title>
        <authorList>
            <person name="Dudek N.K."/>
            <person name="Sun C.L."/>
            <person name="Burstein D."/>
            <person name="Kantor R.S."/>
            <person name="Aliaga Goltsman D.S."/>
            <person name="Bik E.M."/>
            <person name="Thomas B.C."/>
            <person name="Banfield J.F."/>
            <person name="Relman D.A."/>
        </authorList>
    </citation>
    <scope>NUCLEOTIDE SEQUENCE [LARGE SCALE GENOMIC DNA]</scope>
    <source>
        <strain evidence="12">DOLJORAL78_50_517</strain>
    </source>
</reference>
<comment type="PTM">
    <text evidence="8">Methylated by PrmB.</text>
</comment>
<dbReference type="GO" id="GO:0003735">
    <property type="term" value="F:structural constituent of ribosome"/>
    <property type="evidence" value="ECO:0007669"/>
    <property type="project" value="UniProtKB-UniRule"/>
</dbReference>
<sequence>MALGLIGRKAGMTRVFTEDGVSIPVTLVEVEPNRVTQVKTEDTDGYRALQVTVGSRRAGRVTQPMAGHFAKAGVKPGRKLWEFRLAEGEGAEIDIGAELKVDFFQAGQKVDVIGTTIGKGFAGTIKRHHFRGQRNSHGNSLSHRVPGSIGQNQTPGRVFKGKKMAGHLGAARRCIQNLEVVQVDIERNMLAIKGAVPGHKGSDLMIRPAVKARR</sequence>
<keyword evidence="4 8" id="KW-0694">RNA-binding</keyword>
<dbReference type="GO" id="GO:0006412">
    <property type="term" value="P:translation"/>
    <property type="evidence" value="ECO:0007669"/>
    <property type="project" value="UniProtKB-UniRule"/>
</dbReference>
<dbReference type="InterPro" id="IPR019927">
    <property type="entry name" value="Ribosomal_uL3_bac/org-type"/>
</dbReference>
<dbReference type="InterPro" id="IPR000597">
    <property type="entry name" value="Ribosomal_uL3"/>
</dbReference>
<dbReference type="AlphaFoldDB" id="A0A2G6PGH3"/>
<feature type="modified residue" description="N5-methylglutamine" evidence="8">
    <location>
        <position position="153"/>
    </location>
</feature>
<organism evidence="12 13">
    <name type="scientific">Candidatus Contendibacter odensensis</name>
    <dbReference type="NCBI Taxonomy" id="1400860"/>
    <lineage>
        <taxon>Bacteria</taxon>
        <taxon>Pseudomonadati</taxon>
        <taxon>Pseudomonadota</taxon>
        <taxon>Gammaproteobacteria</taxon>
        <taxon>Candidatus Competibacteraceae</taxon>
        <taxon>Candidatus Contendibacter</taxon>
    </lineage>
</organism>
<dbReference type="EMBL" id="PDTV01000006">
    <property type="protein sequence ID" value="PIE83269.1"/>
    <property type="molecule type" value="Genomic_DNA"/>
</dbReference>
<dbReference type="Pfam" id="PF00297">
    <property type="entry name" value="Ribosomal_L3"/>
    <property type="match status" value="1"/>
</dbReference>
<dbReference type="NCBIfam" id="TIGR03625">
    <property type="entry name" value="L3_bact"/>
    <property type="match status" value="1"/>
</dbReference>
<evidence type="ECO:0000256" key="7">
    <source>
        <dbReference type="ARBA" id="ARBA00035243"/>
    </source>
</evidence>
<evidence type="ECO:0000256" key="5">
    <source>
        <dbReference type="ARBA" id="ARBA00022980"/>
    </source>
</evidence>
<dbReference type="SUPFAM" id="SSF50447">
    <property type="entry name" value="Translation proteins"/>
    <property type="match status" value="1"/>
</dbReference>
<dbReference type="InterPro" id="IPR009000">
    <property type="entry name" value="Transl_B-barrel_sf"/>
</dbReference>
<evidence type="ECO:0000256" key="11">
    <source>
        <dbReference type="SAM" id="MobiDB-lite"/>
    </source>
</evidence>
<dbReference type="GO" id="GO:0022625">
    <property type="term" value="C:cytosolic large ribosomal subunit"/>
    <property type="evidence" value="ECO:0007669"/>
    <property type="project" value="TreeGrafter"/>
</dbReference>
<dbReference type="Gene3D" id="3.30.160.810">
    <property type="match status" value="1"/>
</dbReference>
<keyword evidence="5 8" id="KW-0689">Ribosomal protein</keyword>
<comment type="function">
    <text evidence="8 10">One of the primary rRNA binding proteins, it binds directly near the 3'-end of the 23S rRNA, where it nucleates assembly of the 50S subunit.</text>
</comment>
<evidence type="ECO:0000256" key="6">
    <source>
        <dbReference type="ARBA" id="ARBA00023274"/>
    </source>
</evidence>
<comment type="similarity">
    <text evidence="1 8 9">Belongs to the universal ribosomal protein uL3 family.</text>
</comment>
<dbReference type="PROSITE" id="PS00474">
    <property type="entry name" value="RIBOSOMAL_L3"/>
    <property type="match status" value="1"/>
</dbReference>
<protein>
    <recommendedName>
        <fullName evidence="7 8">Large ribosomal subunit protein uL3</fullName>
    </recommendedName>
</protein>